<protein>
    <submittedName>
        <fullName evidence="4">DnaD domain protein</fullName>
    </submittedName>
</protein>
<dbReference type="AlphaFoldDB" id="A0AAQ2XLL5"/>
<dbReference type="Gene3D" id="1.10.10.630">
    <property type="entry name" value="DnaD domain-like"/>
    <property type="match status" value="1"/>
</dbReference>
<accession>A0AAQ2XLL5</accession>
<proteinExistence type="inferred from homology"/>
<dbReference type="RefSeq" id="WP_273745382.1">
    <property type="nucleotide sequence ID" value="NZ_CP117692.1"/>
</dbReference>
<evidence type="ECO:0000313" key="5">
    <source>
        <dbReference type="Proteomes" id="UP001222683"/>
    </source>
</evidence>
<dbReference type="Proteomes" id="UP001222683">
    <property type="component" value="Chromosome"/>
</dbReference>
<organism evidence="4 5">
    <name type="scientific">Ligilactobacillus ruminis</name>
    <dbReference type="NCBI Taxonomy" id="1623"/>
    <lineage>
        <taxon>Bacteria</taxon>
        <taxon>Bacillati</taxon>
        <taxon>Bacillota</taxon>
        <taxon>Bacilli</taxon>
        <taxon>Lactobacillales</taxon>
        <taxon>Lactobacillaceae</taxon>
        <taxon>Ligilactobacillus</taxon>
    </lineage>
</organism>
<evidence type="ECO:0000259" key="3">
    <source>
        <dbReference type="Pfam" id="PF07261"/>
    </source>
</evidence>
<feature type="domain" description="DnaB/C C-terminal" evidence="3">
    <location>
        <begin position="44"/>
        <end position="111"/>
    </location>
</feature>
<gene>
    <name evidence="4" type="ORF">PSR59_03330</name>
</gene>
<sequence>MGKNFPVIREKSYRSLEKKSSHYKAKSISVNSKLASLAVLAVEIEKKLGRNLTKKEQSWLNQSVNRDTEILKYAVDEAIKADAQSITGYAQAILNRFDAVGLVTIDDVMADRKKFVCNHNNRRANIQEQLPDWAEHGPNDDSQESRQRRAQLNAQLAGFELTNRLRKAVELARPLDDKDVEAIRGNLAQPNGYGNMTIDAPKLWERYCEQYNL</sequence>
<feature type="region of interest" description="Disordered" evidence="2">
    <location>
        <begin position="127"/>
        <end position="149"/>
    </location>
</feature>
<feature type="compositionally biased region" description="Basic and acidic residues" evidence="2">
    <location>
        <begin position="133"/>
        <end position="147"/>
    </location>
</feature>
<evidence type="ECO:0000256" key="2">
    <source>
        <dbReference type="SAM" id="MobiDB-lite"/>
    </source>
</evidence>
<dbReference type="InterPro" id="IPR034829">
    <property type="entry name" value="DnaD-like_sf"/>
</dbReference>
<dbReference type="InterPro" id="IPR006343">
    <property type="entry name" value="DnaB/C_C"/>
</dbReference>
<dbReference type="Pfam" id="PF07261">
    <property type="entry name" value="DnaB_2"/>
    <property type="match status" value="1"/>
</dbReference>
<evidence type="ECO:0000256" key="1">
    <source>
        <dbReference type="ARBA" id="ARBA00093462"/>
    </source>
</evidence>
<dbReference type="EMBL" id="CP117692">
    <property type="protein sequence ID" value="WDC82670.1"/>
    <property type="molecule type" value="Genomic_DNA"/>
</dbReference>
<evidence type="ECO:0000313" key="4">
    <source>
        <dbReference type="EMBL" id="WDC82670.1"/>
    </source>
</evidence>
<reference evidence="4" key="1">
    <citation type="submission" date="2023-02" db="EMBL/GenBank/DDBJ databases">
        <title>Complete genome sequence of Lactobacillus ruminis CACC888 isolated from Pig feces.</title>
        <authorList>
            <person name="Park S."/>
            <person name="Park M.A."/>
            <person name="Kim D.-H."/>
            <person name="Kim Y."/>
        </authorList>
    </citation>
    <scope>NUCLEOTIDE SEQUENCE</scope>
    <source>
        <strain evidence="4">CACC888</strain>
    </source>
</reference>
<name>A0AAQ2XLL5_9LACO</name>
<comment type="similarity">
    <text evidence="1">Belongs to the DnaB/DnaD family.</text>
</comment>